<dbReference type="OrthoDB" id="5515006at2"/>
<gene>
    <name evidence="1" type="ORF">ATO11_04190</name>
</gene>
<evidence type="ECO:0000313" key="2">
    <source>
        <dbReference type="Proteomes" id="UP000036938"/>
    </source>
</evidence>
<sequence>MERVTATVDLEEAKVIQNPIGGEALRMSSDLFRHGLEVGLEHATAMPDCNVTGTHPLATGRIVLAHLKEGLDYYARLACMELEMEITVALASGDCERAARKRLELADA</sequence>
<keyword evidence="2" id="KW-1185">Reference proteome</keyword>
<accession>A0A0L1JS93</accession>
<evidence type="ECO:0000313" key="1">
    <source>
        <dbReference type="EMBL" id="KNG94611.1"/>
    </source>
</evidence>
<dbReference type="InterPro" id="IPR043720">
    <property type="entry name" value="DUF5661"/>
</dbReference>
<name>A0A0L1JS93_9RHOB</name>
<reference evidence="1 2" key="1">
    <citation type="journal article" date="2015" name="Int. J. Syst. Evol. Microbiol.">
        <title>Aestuariivita atlantica sp. nov., isolated from deep sea sediment of the Atlantic Ocean.</title>
        <authorList>
            <person name="Li G."/>
            <person name="Lai Q."/>
            <person name="Du Y."/>
            <person name="Liu X."/>
            <person name="Sun F."/>
            <person name="Shao Z."/>
        </authorList>
    </citation>
    <scope>NUCLEOTIDE SEQUENCE [LARGE SCALE GENOMIC DNA]</scope>
    <source>
        <strain evidence="1 2">22II-S11-z3</strain>
    </source>
</reference>
<dbReference type="AlphaFoldDB" id="A0A0L1JS93"/>
<dbReference type="Proteomes" id="UP000036938">
    <property type="component" value="Unassembled WGS sequence"/>
</dbReference>
<dbReference type="Pfam" id="PF18905">
    <property type="entry name" value="DUF5661"/>
    <property type="match status" value="1"/>
</dbReference>
<dbReference type="EMBL" id="AQQZ01000002">
    <property type="protein sequence ID" value="KNG94611.1"/>
    <property type="molecule type" value="Genomic_DNA"/>
</dbReference>
<proteinExistence type="predicted"/>
<dbReference type="STRING" id="1317121.ATO11_04190"/>
<comment type="caution">
    <text evidence="1">The sequence shown here is derived from an EMBL/GenBank/DDBJ whole genome shotgun (WGS) entry which is preliminary data.</text>
</comment>
<dbReference type="RefSeq" id="WP_050529584.1">
    <property type="nucleotide sequence ID" value="NZ_AQQZ01000002.1"/>
</dbReference>
<organism evidence="1 2">
    <name type="scientific">Pseudaestuariivita atlantica</name>
    <dbReference type="NCBI Taxonomy" id="1317121"/>
    <lineage>
        <taxon>Bacteria</taxon>
        <taxon>Pseudomonadati</taxon>
        <taxon>Pseudomonadota</taxon>
        <taxon>Alphaproteobacteria</taxon>
        <taxon>Rhodobacterales</taxon>
        <taxon>Paracoccaceae</taxon>
        <taxon>Pseudaestuariivita</taxon>
    </lineage>
</organism>
<protein>
    <submittedName>
        <fullName evidence="1">Uncharacterized protein</fullName>
    </submittedName>
</protein>